<gene>
    <name evidence="1" type="ORF">P4S50_10025</name>
</gene>
<proteinExistence type="predicted"/>
<sequence length="46" mass="5730">MGILLEAVEVIQKRIEEENYRPWLEVIEEVKNEWKFNYMITKNKFK</sequence>
<dbReference type="Proteomes" id="UP001222800">
    <property type="component" value="Chromosome"/>
</dbReference>
<keyword evidence="2" id="KW-1185">Reference proteome</keyword>
<protein>
    <submittedName>
        <fullName evidence="1">Uncharacterized protein</fullName>
    </submittedName>
</protein>
<accession>A0ABY8EAV5</accession>
<reference evidence="1 2" key="1">
    <citation type="submission" date="2023-03" db="EMBL/GenBank/DDBJ databases">
        <title>Complete genome sequence of Tepidibacter sp. SWIR-1, isolated from a deep-sea hydrothermal vent.</title>
        <authorList>
            <person name="Li X."/>
        </authorList>
    </citation>
    <scope>NUCLEOTIDE SEQUENCE [LARGE SCALE GENOMIC DNA]</scope>
    <source>
        <strain evidence="1 2">SWIR-1</strain>
    </source>
</reference>
<dbReference type="RefSeq" id="WP_277730643.1">
    <property type="nucleotide sequence ID" value="NZ_CP120733.1"/>
</dbReference>
<organism evidence="1 2">
    <name type="scientific">Tepidibacter hydrothermalis</name>
    <dbReference type="NCBI Taxonomy" id="3036126"/>
    <lineage>
        <taxon>Bacteria</taxon>
        <taxon>Bacillati</taxon>
        <taxon>Bacillota</taxon>
        <taxon>Clostridia</taxon>
        <taxon>Peptostreptococcales</taxon>
        <taxon>Peptostreptococcaceae</taxon>
        <taxon>Tepidibacter</taxon>
    </lineage>
</organism>
<evidence type="ECO:0000313" key="2">
    <source>
        <dbReference type="Proteomes" id="UP001222800"/>
    </source>
</evidence>
<evidence type="ECO:0000313" key="1">
    <source>
        <dbReference type="EMBL" id="WFD08734.1"/>
    </source>
</evidence>
<name>A0ABY8EAV5_9FIRM</name>
<dbReference type="EMBL" id="CP120733">
    <property type="protein sequence ID" value="WFD08734.1"/>
    <property type="molecule type" value="Genomic_DNA"/>
</dbReference>